<dbReference type="OrthoDB" id="2687876at2759"/>
<dbReference type="Proteomes" id="UP000246702">
    <property type="component" value="Unassembled WGS sequence"/>
</dbReference>
<keyword evidence="2" id="KW-1185">Reference proteome</keyword>
<protein>
    <recommendedName>
        <fullName evidence="3">F-box domain-containing protein</fullName>
    </recommendedName>
</protein>
<reference evidence="1 2" key="1">
    <citation type="submission" date="2016-12" db="EMBL/GenBank/DDBJ databases">
        <title>The genomes of Aspergillus section Nigri reveals drivers in fungal speciation.</title>
        <authorList>
            <consortium name="DOE Joint Genome Institute"/>
            <person name="Vesth T.C."/>
            <person name="Nybo J."/>
            <person name="Theobald S."/>
            <person name="Brandl J."/>
            <person name="Frisvad J.C."/>
            <person name="Nielsen K.F."/>
            <person name="Lyhne E.K."/>
            <person name="Kogle M.E."/>
            <person name="Kuo A."/>
            <person name="Riley R."/>
            <person name="Clum A."/>
            <person name="Nolan M."/>
            <person name="Lipzen A."/>
            <person name="Salamov A."/>
            <person name="Henrissat B."/>
            <person name="Wiebenga A."/>
            <person name="De Vries R.P."/>
            <person name="Grigoriev I.V."/>
            <person name="Mortensen U.H."/>
            <person name="Andersen M.R."/>
            <person name="Baker S.E."/>
        </authorList>
    </citation>
    <scope>NUCLEOTIDE SEQUENCE [LARGE SCALE GENOMIC DNA]</scope>
    <source>
        <strain evidence="1 2">CBS 115572</strain>
    </source>
</reference>
<dbReference type="AlphaFoldDB" id="A0A317X8U5"/>
<evidence type="ECO:0000313" key="2">
    <source>
        <dbReference type="Proteomes" id="UP000246702"/>
    </source>
</evidence>
<gene>
    <name evidence="1" type="ORF">BO94DRAFT_531983</name>
</gene>
<dbReference type="EMBL" id="MSFK01000005">
    <property type="protein sequence ID" value="PWY94017.1"/>
    <property type="molecule type" value="Genomic_DNA"/>
</dbReference>
<proteinExistence type="predicted"/>
<comment type="caution">
    <text evidence="1">The sequence shown here is derived from an EMBL/GenBank/DDBJ whole genome shotgun (WGS) entry which is preliminary data.</text>
</comment>
<evidence type="ECO:0000313" key="1">
    <source>
        <dbReference type="EMBL" id="PWY94017.1"/>
    </source>
</evidence>
<name>A0A317X8U5_9EURO</name>
<sequence>MNSLPTFIKSIQQQKYHALNPKTSKSTYIFLNLQDNTLNDIDKSYNSNTQITVNPNHPHYTLGTLSTLPLEIIHLTLLHLDIKSPITFQTLNKHARRTAHSLPQYKRILTHTPALIRATLNIQTAQYFTLQDLHNQLTTTKCDSCGDFAAYIYLLTCRRVCFLCFTQKTAYLPLSQEDVIRKFGLQSTHLAGLPHMKSFPGCYSPRGLERRRRKTLYDYSARRKTGIRVHGTVKAMEKFSAEVLSEKLKTYFLCINHKMRVTRPICRDSFDDRSSNPKRFMGIIRVPCFRIEFKPGGSLEWGFHCLACKSLHCDRPLHWGRMFTTESFRAHLAECGAVVKGRYVR</sequence>
<accession>A0A317X8U5</accession>
<dbReference type="RefSeq" id="XP_025470778.1">
    <property type="nucleotide sequence ID" value="XM_025611021.1"/>
</dbReference>
<organism evidence="1 2">
    <name type="scientific">Aspergillus sclerotioniger CBS 115572</name>
    <dbReference type="NCBI Taxonomy" id="1450535"/>
    <lineage>
        <taxon>Eukaryota</taxon>
        <taxon>Fungi</taxon>
        <taxon>Dikarya</taxon>
        <taxon>Ascomycota</taxon>
        <taxon>Pezizomycotina</taxon>
        <taxon>Eurotiomycetes</taxon>
        <taxon>Eurotiomycetidae</taxon>
        <taxon>Eurotiales</taxon>
        <taxon>Aspergillaceae</taxon>
        <taxon>Aspergillus</taxon>
        <taxon>Aspergillus subgen. Circumdati</taxon>
    </lineage>
</organism>
<evidence type="ECO:0008006" key="3">
    <source>
        <dbReference type="Google" id="ProtNLM"/>
    </source>
</evidence>
<dbReference type="STRING" id="1450535.A0A317X8U5"/>
<dbReference type="GeneID" id="37113164"/>